<name>A0A850DU47_9MICO</name>
<accession>A0A850DU47</accession>
<evidence type="ECO:0000313" key="3">
    <source>
        <dbReference type="EMBL" id="NUU29146.1"/>
    </source>
</evidence>
<comment type="caution">
    <text evidence="3">The sequence shown here is derived from an EMBL/GenBank/DDBJ whole genome shotgun (WGS) entry which is preliminary data.</text>
</comment>
<protein>
    <submittedName>
        <fullName evidence="3">Uncharacterized protein</fullName>
    </submittedName>
</protein>
<reference evidence="3 4" key="1">
    <citation type="submission" date="2020-05" db="EMBL/GenBank/DDBJ databases">
        <title>Genome Sequencing of Type Strains.</title>
        <authorList>
            <person name="Lemaire J.F."/>
            <person name="Inderbitzin P."/>
            <person name="Gregorio O.A."/>
            <person name="Collins S.B."/>
            <person name="Wespe N."/>
            <person name="Knight-Connoni V."/>
        </authorList>
    </citation>
    <scope>NUCLEOTIDE SEQUENCE [LARGE SCALE GENOMIC DNA]</scope>
    <source>
        <strain evidence="3 4">DSM 20512</strain>
    </source>
</reference>
<sequence length="253" mass="25346">MKQNVLERTPDQAPRRRHGAGRRAGLVIGVVALLGIGATSGAVALGMVPRAFVAGPAPIATVTPEPAVTSVPSSAPVVQSPPPTSTPTRPPYRQTDPSTWTISGSEIGPVALGGTVAGETDDLRGPFSLLPSPADGCVADNTWVSPDGVQVQVVADDSGSVSTVEVTSTATSTPTAPVAGPTTAAGIGVGSSAEELHAAYPDLVNDSPGTTGDWSMWSVAVDGGTVRFQIGTGGHVGAVWIGDVNRPTAVCDL</sequence>
<evidence type="ECO:0000256" key="2">
    <source>
        <dbReference type="SAM" id="Phobius"/>
    </source>
</evidence>
<feature type="compositionally biased region" description="Pro residues" evidence="1">
    <location>
        <begin position="79"/>
        <end position="90"/>
    </location>
</feature>
<feature type="region of interest" description="Disordered" evidence="1">
    <location>
        <begin position="1"/>
        <end position="20"/>
    </location>
</feature>
<dbReference type="AlphaFoldDB" id="A0A850DU47"/>
<evidence type="ECO:0000256" key="1">
    <source>
        <dbReference type="SAM" id="MobiDB-lite"/>
    </source>
</evidence>
<organism evidence="3 4">
    <name type="scientific">Curtobacterium citreum</name>
    <dbReference type="NCBI Taxonomy" id="2036"/>
    <lineage>
        <taxon>Bacteria</taxon>
        <taxon>Bacillati</taxon>
        <taxon>Actinomycetota</taxon>
        <taxon>Actinomycetes</taxon>
        <taxon>Micrococcales</taxon>
        <taxon>Microbacteriaceae</taxon>
        <taxon>Curtobacterium</taxon>
    </lineage>
</organism>
<dbReference type="RefSeq" id="WP_152999369.1">
    <property type="nucleotide sequence ID" value="NZ_JABMCG010000120.1"/>
</dbReference>
<keyword evidence="2" id="KW-0472">Membrane</keyword>
<dbReference type="Proteomes" id="UP000539146">
    <property type="component" value="Unassembled WGS sequence"/>
</dbReference>
<gene>
    <name evidence="3" type="ORF">HP467_13670</name>
</gene>
<keyword evidence="2" id="KW-0812">Transmembrane</keyword>
<feature type="region of interest" description="Disordered" evidence="1">
    <location>
        <begin position="65"/>
        <end position="98"/>
    </location>
</feature>
<proteinExistence type="predicted"/>
<dbReference type="EMBL" id="JABMCG010000120">
    <property type="protein sequence ID" value="NUU29146.1"/>
    <property type="molecule type" value="Genomic_DNA"/>
</dbReference>
<keyword evidence="2" id="KW-1133">Transmembrane helix</keyword>
<feature type="compositionally biased region" description="Low complexity" evidence="1">
    <location>
        <begin position="65"/>
        <end position="78"/>
    </location>
</feature>
<feature type="transmembrane region" description="Helical" evidence="2">
    <location>
        <begin position="24"/>
        <end position="48"/>
    </location>
</feature>
<evidence type="ECO:0000313" key="4">
    <source>
        <dbReference type="Proteomes" id="UP000539146"/>
    </source>
</evidence>